<protein>
    <submittedName>
        <fullName evidence="1">RHS repeat-associated core domain-containing protein</fullName>
    </submittedName>
</protein>
<dbReference type="KEGG" id="daer:H9K75_02975"/>
<evidence type="ECO:0000313" key="2">
    <source>
        <dbReference type="Proteomes" id="UP000516028"/>
    </source>
</evidence>
<evidence type="ECO:0000313" key="1">
    <source>
        <dbReference type="EMBL" id="QNP50374.1"/>
    </source>
</evidence>
<accession>A0A7H0GQ08</accession>
<keyword evidence="2" id="KW-1185">Reference proteome</keyword>
<dbReference type="NCBIfam" id="TIGR03696">
    <property type="entry name" value="Rhs_assc_core"/>
    <property type="match status" value="1"/>
</dbReference>
<gene>
    <name evidence="1" type="ORF">H9K75_02975</name>
</gene>
<name>A0A7H0GQ08_9BURK</name>
<dbReference type="Gene3D" id="2.180.10.10">
    <property type="entry name" value="RHS repeat-associated core"/>
    <property type="match status" value="1"/>
</dbReference>
<reference evidence="1 2" key="1">
    <citation type="submission" date="2020-08" db="EMBL/GenBank/DDBJ databases">
        <title>Genome sequence of Diaphorobacter aerolatus KACC 16536T.</title>
        <authorList>
            <person name="Hyun D.-W."/>
            <person name="Bae J.-W."/>
        </authorList>
    </citation>
    <scope>NUCLEOTIDE SEQUENCE [LARGE SCALE GENOMIC DNA]</scope>
    <source>
        <strain evidence="1 2">KACC 16536</strain>
    </source>
</reference>
<dbReference type="PRINTS" id="PR00394">
    <property type="entry name" value="RHSPROTEIN"/>
</dbReference>
<dbReference type="RefSeq" id="WP_187725881.1">
    <property type="nucleotide sequence ID" value="NZ_CP060783.1"/>
</dbReference>
<dbReference type="Proteomes" id="UP000516028">
    <property type="component" value="Chromosome"/>
</dbReference>
<sequence>MAALRFQGQQYDEESGLNYNRYRYYQKEMIRYITQDPIGLNGDINNYSYAKANPLSFIDPLGLIHGIPLENVRILTPKPQPPVNDPCVQKYLTDNYGGALAKAINFGNVQQYIPNANPNASQAIEEGMKIGGEKMAIAKGPGIAGNALMRAYPGSLSLGYSLGAKLTGLSTIVSGTAEVAGAFLMPFGSVAMIKAREACSCEN</sequence>
<dbReference type="InterPro" id="IPR050708">
    <property type="entry name" value="T6SS_VgrG/RHS"/>
</dbReference>
<dbReference type="EMBL" id="CP060783">
    <property type="protein sequence ID" value="QNP50374.1"/>
    <property type="molecule type" value="Genomic_DNA"/>
</dbReference>
<dbReference type="AlphaFoldDB" id="A0A7H0GQ08"/>
<dbReference type="PANTHER" id="PTHR32305:SF15">
    <property type="entry name" value="PROTEIN RHSA-RELATED"/>
    <property type="match status" value="1"/>
</dbReference>
<proteinExistence type="predicted"/>
<dbReference type="PANTHER" id="PTHR32305">
    <property type="match status" value="1"/>
</dbReference>
<organism evidence="1 2">
    <name type="scientific">Diaphorobacter aerolatus</name>
    <dbReference type="NCBI Taxonomy" id="1288495"/>
    <lineage>
        <taxon>Bacteria</taxon>
        <taxon>Pseudomonadati</taxon>
        <taxon>Pseudomonadota</taxon>
        <taxon>Betaproteobacteria</taxon>
        <taxon>Burkholderiales</taxon>
        <taxon>Comamonadaceae</taxon>
        <taxon>Diaphorobacter</taxon>
    </lineage>
</organism>
<dbReference type="InterPro" id="IPR022385">
    <property type="entry name" value="Rhs_assc_core"/>
</dbReference>